<keyword evidence="1" id="KW-0812">Transmembrane</keyword>
<name>A0A7S2NAQ7_9EUKA</name>
<feature type="transmembrane region" description="Helical" evidence="1">
    <location>
        <begin position="60"/>
        <end position="82"/>
    </location>
</feature>
<sequence length="1020" mass="116276">MGPPPPWWDPSEILTAAEVCYLKVDYSVVSCVKRLHECDSADDLRCTCEPTPEYAIISQYAIAVIFVYAGLIPAFFYSLLLAQHNRLMKGHQTLVTSSLAMLHRPYRKGMYHFEFLEIARKLYIVGFAVFNEPGSLRQLIVSIIVAIAILMVLVRANPWRSELAGYLSLISHTATIFTLLVCIVLRTEAIVEVLRENDVQSSLWKFLDFQQGTLSPLLFGSSLAVLAFFGLFSLRQASLVQVMPRIVYKGGRLLKEDVKGEAAHLKDLDKRKTYHVFISHVWKSGQDAARAIKQLLKEVLPGVVVFLDVDDLADSGALESYVNETHVVAVFVSAGCTSRGRSLCFMCFILLASRLLASLPSPERVLVWIDFLSKNCLRELLTAMLLEFERVRLAGGEDHANIDDTRIRLVLENENEKPDIALSNEQLQSELDEAGRVRPRSHNSTFQAAKDQVLRWAKQGCLEHRKPFAPELLEWFSEHFDIKELKRQMAKARRLWKHAVRWHRIRAYQQVSLLQLAESIVKRPEEGLEQGSRFLECPGGPLDAKIFLRAPPTIDGFHCYVSPHNAGAVEFAHDELRTICDSRTPLQIAYSPRHLRDWREQSMREWRDPWDEAEPEALFPLANGSFIENVRSRIQGRTAYEGEPYPAPSVFLLYLDQRTWESSRASQLEAEVKAVLEDKMPMLLLHEQAQEFHTFTVNFDHFFRATPQALLDLGIYRDIAVALHAGEFRQQSLHEAALRLTDLLSKQSFPKRHETGRREQPHIQSMYEDGRGPGAVLDLHRMKALEDKTVQVPDQTPKNQPEMTLSPVLVEAVKRAEQAARLMHVNNSAKHLIKKDTKRTAWIKLGAPSKQQEEQEEQAVDMEVDLTNKDWLGEALMKLAHPVKLPDGSLSGGFGEDVQEGERYRRKVLESQRCMLWREVELSTVAEVQSLRHKWHRKRTFDAHSVIGMMEANFNLLQRRSADAEVHVKLPQLDMKSASELRELVPAGGGGAFSARMQSEMTRPQRVEHFSPLLLRLREN</sequence>
<dbReference type="EMBL" id="HBGU01069164">
    <property type="protein sequence ID" value="CAD9530119.1"/>
    <property type="molecule type" value="Transcribed_RNA"/>
</dbReference>
<feature type="transmembrane region" description="Helical" evidence="1">
    <location>
        <begin position="166"/>
        <end position="186"/>
    </location>
</feature>
<dbReference type="AlphaFoldDB" id="A0A7S2NAQ7"/>
<feature type="transmembrane region" description="Helical" evidence="1">
    <location>
        <begin position="214"/>
        <end position="234"/>
    </location>
</feature>
<evidence type="ECO:0008006" key="3">
    <source>
        <dbReference type="Google" id="ProtNLM"/>
    </source>
</evidence>
<gene>
    <name evidence="2" type="ORF">CBRE1094_LOCUS37730</name>
</gene>
<protein>
    <recommendedName>
        <fullName evidence="3">TIR domain-containing protein</fullName>
    </recommendedName>
</protein>
<dbReference type="PANTHER" id="PTHR11319:SF35">
    <property type="entry name" value="OUTER MEMBRANE PROTEIN PMPC-RELATED"/>
    <property type="match status" value="1"/>
</dbReference>
<proteinExistence type="predicted"/>
<evidence type="ECO:0000256" key="1">
    <source>
        <dbReference type="SAM" id="Phobius"/>
    </source>
</evidence>
<keyword evidence="1" id="KW-1133">Transmembrane helix</keyword>
<organism evidence="2">
    <name type="scientific">Haptolina brevifila</name>
    <dbReference type="NCBI Taxonomy" id="156173"/>
    <lineage>
        <taxon>Eukaryota</taxon>
        <taxon>Haptista</taxon>
        <taxon>Haptophyta</taxon>
        <taxon>Prymnesiophyceae</taxon>
        <taxon>Prymnesiales</taxon>
        <taxon>Prymnesiaceae</taxon>
        <taxon>Haptolina</taxon>
    </lineage>
</organism>
<keyword evidence="1" id="KW-0472">Membrane</keyword>
<dbReference type="PANTHER" id="PTHR11319">
    <property type="entry name" value="G PROTEIN-COUPLED RECEPTOR-RELATED"/>
    <property type="match status" value="1"/>
</dbReference>
<evidence type="ECO:0000313" key="2">
    <source>
        <dbReference type="EMBL" id="CAD9530119.1"/>
    </source>
</evidence>
<feature type="transmembrane region" description="Helical" evidence="1">
    <location>
        <begin position="136"/>
        <end position="154"/>
    </location>
</feature>
<reference evidence="2" key="1">
    <citation type="submission" date="2021-01" db="EMBL/GenBank/DDBJ databases">
        <authorList>
            <person name="Corre E."/>
            <person name="Pelletier E."/>
            <person name="Niang G."/>
            <person name="Scheremetjew M."/>
            <person name="Finn R."/>
            <person name="Kale V."/>
            <person name="Holt S."/>
            <person name="Cochrane G."/>
            <person name="Meng A."/>
            <person name="Brown T."/>
            <person name="Cohen L."/>
        </authorList>
    </citation>
    <scope>NUCLEOTIDE SEQUENCE</scope>
    <source>
        <strain evidence="2">UTEX LB 985</strain>
    </source>
</reference>
<accession>A0A7S2NAQ7</accession>